<sequence length="469" mass="49638">MNGRLISGRYELTEPLGRGAMGQVWGGYDLGLGGRRVAVKLMHSGQVASLSGGTDPEELRERFERECRVTAQIDHPGLVAVHDAGRDGDELYLVMQRLEGSDLRDHLAEWEPYPPQWAVAVAAQMCSALAAVHAVGIVHRDLKPGNAIVRPDGRVVILDLGIAAVRSAGDTTRLTRTGSLIGTPVYMAPEQATGGSPVGPRSDLYALGVLLYELLTGQVPFDAPEPTGLLYKKLHHPPPRVRELCPDAPAELDALVWRLLDKEPAGRPEDAHEVYAALAPLLPRPGQGGPALPLDPTRPFREPMAPWPPRGRTPGPAPTLVVQPSAPLPGPGPGAGSGGAGPGYGTLPPPAPGSFAGPVPGFGPPPPADLSATLEEVRTLLSSGHYTRVADLLGDALPAAVAEHGAHSPVVRTLRKQYAAVLLDTGQYARALPEIGRLAQEYAAERGPHDPVVVQLRRDEALCLERLGR</sequence>
<keyword evidence="4 7" id="KW-0547">Nucleotide-binding</keyword>
<name>A0A1I3TSG9_9ACTN</name>
<feature type="compositionally biased region" description="Pro residues" evidence="8">
    <location>
        <begin position="305"/>
        <end position="317"/>
    </location>
</feature>
<keyword evidence="5 10" id="KW-0418">Kinase</keyword>
<dbReference type="SMART" id="SM00220">
    <property type="entry name" value="S_TKc"/>
    <property type="match status" value="1"/>
</dbReference>
<dbReference type="EC" id="2.7.11.1" evidence="1"/>
<dbReference type="InterPro" id="IPR017441">
    <property type="entry name" value="Protein_kinase_ATP_BS"/>
</dbReference>
<evidence type="ECO:0000256" key="3">
    <source>
        <dbReference type="ARBA" id="ARBA00022679"/>
    </source>
</evidence>
<dbReference type="RefSeq" id="WP_093846550.1">
    <property type="nucleotide sequence ID" value="NZ_FOSG01000001.1"/>
</dbReference>
<evidence type="ECO:0000256" key="7">
    <source>
        <dbReference type="PROSITE-ProRule" id="PRU10141"/>
    </source>
</evidence>
<evidence type="ECO:0000256" key="6">
    <source>
        <dbReference type="ARBA" id="ARBA00022840"/>
    </source>
</evidence>
<evidence type="ECO:0000256" key="4">
    <source>
        <dbReference type="ARBA" id="ARBA00022741"/>
    </source>
</evidence>
<dbReference type="GO" id="GO:0004674">
    <property type="term" value="F:protein serine/threonine kinase activity"/>
    <property type="evidence" value="ECO:0007669"/>
    <property type="project" value="UniProtKB-KW"/>
</dbReference>
<keyword evidence="2 10" id="KW-0723">Serine/threonine-protein kinase</keyword>
<dbReference type="OrthoDB" id="9762169at2"/>
<feature type="binding site" evidence="7">
    <location>
        <position position="40"/>
    </location>
    <ligand>
        <name>ATP</name>
        <dbReference type="ChEBI" id="CHEBI:30616"/>
    </ligand>
</feature>
<proteinExistence type="predicted"/>
<dbReference type="CDD" id="cd14014">
    <property type="entry name" value="STKc_PknB_like"/>
    <property type="match status" value="1"/>
</dbReference>
<reference evidence="11" key="1">
    <citation type="submission" date="2016-10" db="EMBL/GenBank/DDBJ databases">
        <authorList>
            <person name="Varghese N."/>
            <person name="Submissions S."/>
        </authorList>
    </citation>
    <scope>NUCLEOTIDE SEQUENCE [LARGE SCALE GENOMIC DNA]</scope>
    <source>
        <strain evidence="11">PL19</strain>
    </source>
</reference>
<evidence type="ECO:0000313" key="11">
    <source>
        <dbReference type="Proteomes" id="UP000198928"/>
    </source>
</evidence>
<organism evidence="10 11">
    <name type="scientific">Streptomyces pini</name>
    <dbReference type="NCBI Taxonomy" id="1520580"/>
    <lineage>
        <taxon>Bacteria</taxon>
        <taxon>Bacillati</taxon>
        <taxon>Actinomycetota</taxon>
        <taxon>Actinomycetes</taxon>
        <taxon>Kitasatosporales</taxon>
        <taxon>Streptomycetaceae</taxon>
        <taxon>Streptomyces</taxon>
    </lineage>
</organism>
<accession>A0A1I3TSG9</accession>
<dbReference type="PROSITE" id="PS00107">
    <property type="entry name" value="PROTEIN_KINASE_ATP"/>
    <property type="match status" value="1"/>
</dbReference>
<feature type="compositionally biased region" description="Gly residues" evidence="8">
    <location>
        <begin position="333"/>
        <end position="344"/>
    </location>
</feature>
<dbReference type="InterPro" id="IPR011009">
    <property type="entry name" value="Kinase-like_dom_sf"/>
</dbReference>
<feature type="domain" description="Protein kinase" evidence="9">
    <location>
        <begin position="10"/>
        <end position="282"/>
    </location>
</feature>
<evidence type="ECO:0000259" key="9">
    <source>
        <dbReference type="PROSITE" id="PS50011"/>
    </source>
</evidence>
<dbReference type="SUPFAM" id="SSF56112">
    <property type="entry name" value="Protein kinase-like (PK-like)"/>
    <property type="match status" value="1"/>
</dbReference>
<keyword evidence="11" id="KW-1185">Reference proteome</keyword>
<dbReference type="Proteomes" id="UP000198928">
    <property type="component" value="Unassembled WGS sequence"/>
</dbReference>
<evidence type="ECO:0000256" key="8">
    <source>
        <dbReference type="SAM" id="MobiDB-lite"/>
    </source>
</evidence>
<dbReference type="AlphaFoldDB" id="A0A1I3TSG9"/>
<dbReference type="Pfam" id="PF00069">
    <property type="entry name" value="Pkinase"/>
    <property type="match status" value="1"/>
</dbReference>
<gene>
    <name evidence="10" type="ORF">SAMN05192584_10189</name>
</gene>
<dbReference type="Gene3D" id="3.30.200.20">
    <property type="entry name" value="Phosphorylase Kinase, domain 1"/>
    <property type="match status" value="1"/>
</dbReference>
<feature type="region of interest" description="Disordered" evidence="8">
    <location>
        <begin position="282"/>
        <end position="366"/>
    </location>
</feature>
<evidence type="ECO:0000256" key="2">
    <source>
        <dbReference type="ARBA" id="ARBA00022527"/>
    </source>
</evidence>
<dbReference type="GO" id="GO:0005524">
    <property type="term" value="F:ATP binding"/>
    <property type="evidence" value="ECO:0007669"/>
    <property type="project" value="UniProtKB-UniRule"/>
</dbReference>
<evidence type="ECO:0000256" key="5">
    <source>
        <dbReference type="ARBA" id="ARBA00022777"/>
    </source>
</evidence>
<dbReference type="EMBL" id="FOSG01000001">
    <property type="protein sequence ID" value="SFJ74204.1"/>
    <property type="molecule type" value="Genomic_DNA"/>
</dbReference>
<dbReference type="PROSITE" id="PS50011">
    <property type="entry name" value="PROTEIN_KINASE_DOM"/>
    <property type="match status" value="1"/>
</dbReference>
<keyword evidence="3" id="KW-0808">Transferase</keyword>
<dbReference type="Gene3D" id="1.10.510.10">
    <property type="entry name" value="Transferase(Phosphotransferase) domain 1"/>
    <property type="match status" value="1"/>
</dbReference>
<evidence type="ECO:0000256" key="1">
    <source>
        <dbReference type="ARBA" id="ARBA00012513"/>
    </source>
</evidence>
<protein>
    <recommendedName>
        <fullName evidence="1">non-specific serine/threonine protein kinase</fullName>
        <ecNumber evidence="1">2.7.11.1</ecNumber>
    </recommendedName>
</protein>
<keyword evidence="6 7" id="KW-0067">ATP-binding</keyword>
<dbReference type="PANTHER" id="PTHR43289:SF6">
    <property type="entry name" value="SERINE_THREONINE-PROTEIN KINASE NEKL-3"/>
    <property type="match status" value="1"/>
</dbReference>
<dbReference type="InterPro" id="IPR000719">
    <property type="entry name" value="Prot_kinase_dom"/>
</dbReference>
<dbReference type="PANTHER" id="PTHR43289">
    <property type="entry name" value="MITOGEN-ACTIVATED PROTEIN KINASE KINASE KINASE 20-RELATED"/>
    <property type="match status" value="1"/>
</dbReference>
<evidence type="ECO:0000313" key="10">
    <source>
        <dbReference type="EMBL" id="SFJ74204.1"/>
    </source>
</evidence>